<evidence type="ECO:0000256" key="1">
    <source>
        <dbReference type="SAM" id="MobiDB-lite"/>
    </source>
</evidence>
<gene>
    <name evidence="3" type="ORF">SD71_10220</name>
</gene>
<protein>
    <recommendedName>
        <fullName evidence="5">DUF4362 domain-containing protein</fullName>
    </recommendedName>
</protein>
<accession>A0ABR5A4B4</accession>
<feature type="region of interest" description="Disordered" evidence="1">
    <location>
        <begin position="122"/>
        <end position="149"/>
    </location>
</feature>
<feature type="chain" id="PRO_5046660186" description="DUF4362 domain-containing protein" evidence="2">
    <location>
        <begin position="21"/>
        <end position="149"/>
    </location>
</feature>
<keyword evidence="2" id="KW-0732">Signal</keyword>
<evidence type="ECO:0000256" key="2">
    <source>
        <dbReference type="SAM" id="SignalP"/>
    </source>
</evidence>
<feature type="compositionally biased region" description="Basic and acidic residues" evidence="1">
    <location>
        <begin position="122"/>
        <end position="131"/>
    </location>
</feature>
<evidence type="ECO:0000313" key="4">
    <source>
        <dbReference type="Proteomes" id="UP000054526"/>
    </source>
</evidence>
<proteinExistence type="predicted"/>
<sequence length="149" mass="17127">MKHLLYIVLITIVLSGCTAAKETSITTEHTPLSSQPISNQLAETTEVDIIKRSFDDVAENDTGWQKSLFKVISDTETVYSEDKLDGSESRLVRYNWDTNQSAVLWQGQQKIISIERVPDNEDKQELEFARRRETKQHVGLSSHKEKYRN</sequence>
<evidence type="ECO:0008006" key="5">
    <source>
        <dbReference type="Google" id="ProtNLM"/>
    </source>
</evidence>
<feature type="signal peptide" evidence="2">
    <location>
        <begin position="1"/>
        <end position="20"/>
    </location>
</feature>
<organism evidence="3 4">
    <name type="scientific">Cohnella kolymensis</name>
    <dbReference type="NCBI Taxonomy" id="1590652"/>
    <lineage>
        <taxon>Bacteria</taxon>
        <taxon>Bacillati</taxon>
        <taxon>Bacillota</taxon>
        <taxon>Bacilli</taxon>
        <taxon>Bacillales</taxon>
        <taxon>Paenibacillaceae</taxon>
        <taxon>Cohnella</taxon>
    </lineage>
</organism>
<dbReference type="Proteomes" id="UP000054526">
    <property type="component" value="Unassembled WGS sequence"/>
</dbReference>
<dbReference type="RefSeq" id="WP_041062345.1">
    <property type="nucleotide sequence ID" value="NZ_JXAL01000016.1"/>
</dbReference>
<reference evidence="3 4" key="1">
    <citation type="submission" date="2014-12" db="EMBL/GenBank/DDBJ databases">
        <title>Draft genome sequence of Cohnella kolymensis strain B-2846.</title>
        <authorList>
            <person name="Karlyshev A.V."/>
            <person name="Kudryashova E.B."/>
        </authorList>
    </citation>
    <scope>NUCLEOTIDE SEQUENCE [LARGE SCALE GENOMIC DNA]</scope>
    <source>
        <strain evidence="3 4">VKM B-2846</strain>
    </source>
</reference>
<dbReference type="PROSITE" id="PS51257">
    <property type="entry name" value="PROKAR_LIPOPROTEIN"/>
    <property type="match status" value="1"/>
</dbReference>
<comment type="caution">
    <text evidence="3">The sequence shown here is derived from an EMBL/GenBank/DDBJ whole genome shotgun (WGS) entry which is preliminary data.</text>
</comment>
<evidence type="ECO:0000313" key="3">
    <source>
        <dbReference type="EMBL" id="KIL35782.1"/>
    </source>
</evidence>
<name>A0ABR5A4B4_9BACL</name>
<keyword evidence="4" id="KW-1185">Reference proteome</keyword>
<dbReference type="EMBL" id="JXAL01000016">
    <property type="protein sequence ID" value="KIL35782.1"/>
    <property type="molecule type" value="Genomic_DNA"/>
</dbReference>